<reference evidence="4" key="1">
    <citation type="submission" date="2017-02" db="UniProtKB">
        <authorList>
            <consortium name="WormBaseParasite"/>
        </authorList>
    </citation>
    <scope>IDENTIFICATION</scope>
</reference>
<keyword evidence="3" id="KW-1185">Reference proteome</keyword>
<gene>
    <name evidence="2" type="ORF">HNAJ_LOCUS11887</name>
</gene>
<sequence>MFTYSYFYYYYKFRANLSELQKGVVIQEASVLTKYGIMGDYHRSTHNPLVPTGGLCRTLRWRDSGPQLKRSFHGPREVRNPHSLEGSLM</sequence>
<feature type="region of interest" description="Disordered" evidence="1">
    <location>
        <begin position="66"/>
        <end position="89"/>
    </location>
</feature>
<name>A0A0R3TVP0_RODNA</name>
<proteinExistence type="predicted"/>
<evidence type="ECO:0000313" key="2">
    <source>
        <dbReference type="EMBL" id="VDO11616.1"/>
    </source>
</evidence>
<dbReference type="AlphaFoldDB" id="A0A0R3TVP0"/>
<evidence type="ECO:0000313" key="4">
    <source>
        <dbReference type="WBParaSite" id="HNAJ_0001189801-mRNA-1"/>
    </source>
</evidence>
<reference evidence="2 3" key="2">
    <citation type="submission" date="2018-11" db="EMBL/GenBank/DDBJ databases">
        <authorList>
            <consortium name="Pathogen Informatics"/>
        </authorList>
    </citation>
    <scope>NUCLEOTIDE SEQUENCE [LARGE SCALE GENOMIC DNA]</scope>
</reference>
<evidence type="ECO:0000256" key="1">
    <source>
        <dbReference type="SAM" id="MobiDB-lite"/>
    </source>
</evidence>
<protein>
    <submittedName>
        <fullName evidence="4">Ovule protein</fullName>
    </submittedName>
</protein>
<dbReference type="WBParaSite" id="HNAJ_0001189801-mRNA-1">
    <property type="protein sequence ID" value="HNAJ_0001189801-mRNA-1"/>
    <property type="gene ID" value="HNAJ_0001189801"/>
</dbReference>
<dbReference type="Proteomes" id="UP000278807">
    <property type="component" value="Unassembled WGS sequence"/>
</dbReference>
<accession>A0A0R3TVP0</accession>
<evidence type="ECO:0000313" key="3">
    <source>
        <dbReference type="Proteomes" id="UP000278807"/>
    </source>
</evidence>
<dbReference type="EMBL" id="UZAE01013859">
    <property type="protein sequence ID" value="VDO11616.1"/>
    <property type="molecule type" value="Genomic_DNA"/>
</dbReference>
<organism evidence="4">
    <name type="scientific">Rodentolepis nana</name>
    <name type="common">Dwarf tapeworm</name>
    <name type="synonym">Hymenolepis nana</name>
    <dbReference type="NCBI Taxonomy" id="102285"/>
    <lineage>
        <taxon>Eukaryota</taxon>
        <taxon>Metazoa</taxon>
        <taxon>Spiralia</taxon>
        <taxon>Lophotrochozoa</taxon>
        <taxon>Platyhelminthes</taxon>
        <taxon>Cestoda</taxon>
        <taxon>Eucestoda</taxon>
        <taxon>Cyclophyllidea</taxon>
        <taxon>Hymenolepididae</taxon>
        <taxon>Rodentolepis</taxon>
    </lineage>
</organism>